<dbReference type="GO" id="GO:0005886">
    <property type="term" value="C:plasma membrane"/>
    <property type="evidence" value="ECO:0007669"/>
    <property type="project" value="UniProtKB-SubCell"/>
</dbReference>
<dbReference type="PATRIC" id="fig|1502723.3.peg.2878"/>
<feature type="compositionally biased region" description="Low complexity" evidence="6">
    <location>
        <begin position="1"/>
        <end position="11"/>
    </location>
</feature>
<evidence type="ECO:0000256" key="6">
    <source>
        <dbReference type="SAM" id="MobiDB-lite"/>
    </source>
</evidence>
<comment type="subcellular location">
    <subcellularLocation>
        <location evidence="1">Cell membrane</location>
        <topology evidence="1">Multi-pass membrane protein</topology>
    </subcellularLocation>
</comment>
<feature type="transmembrane region" description="Helical" evidence="7">
    <location>
        <begin position="689"/>
        <end position="705"/>
    </location>
</feature>
<feature type="domain" description="SSD" evidence="8">
    <location>
        <begin position="348"/>
        <end position="462"/>
    </location>
</feature>
<feature type="transmembrane region" description="Helical" evidence="7">
    <location>
        <begin position="364"/>
        <end position="382"/>
    </location>
</feature>
<feature type="region of interest" description="Disordered" evidence="6">
    <location>
        <begin position="1"/>
        <end position="53"/>
    </location>
</feature>
<protein>
    <submittedName>
        <fullName evidence="9">Putative RND superfamily exporter</fullName>
    </submittedName>
</protein>
<evidence type="ECO:0000256" key="5">
    <source>
        <dbReference type="ARBA" id="ARBA00023136"/>
    </source>
</evidence>
<comment type="caution">
    <text evidence="9">The sequence shown here is derived from an EMBL/GenBank/DDBJ whole genome shotgun (WGS) entry which is preliminary data.</text>
</comment>
<keyword evidence="10" id="KW-1185">Reference proteome</keyword>
<feature type="region of interest" description="Disordered" evidence="6">
    <location>
        <begin position="868"/>
        <end position="921"/>
    </location>
</feature>
<feature type="transmembrane region" description="Helical" evidence="7">
    <location>
        <begin position="712"/>
        <end position="733"/>
    </location>
</feature>
<dbReference type="InterPro" id="IPR000731">
    <property type="entry name" value="SSD"/>
</dbReference>
<evidence type="ECO:0000256" key="2">
    <source>
        <dbReference type="ARBA" id="ARBA00022475"/>
    </source>
</evidence>
<feature type="compositionally biased region" description="Low complexity" evidence="6">
    <location>
        <begin position="901"/>
        <end position="921"/>
    </location>
</feature>
<dbReference type="PANTHER" id="PTHR33406">
    <property type="entry name" value="MEMBRANE PROTEIN MJ1562-RELATED"/>
    <property type="match status" value="1"/>
</dbReference>
<keyword evidence="5 7" id="KW-0472">Membrane</keyword>
<dbReference type="Proteomes" id="UP000032545">
    <property type="component" value="Unassembled WGS sequence"/>
</dbReference>
<dbReference type="AlphaFoldDB" id="A0A0D8BDN5"/>
<dbReference type="InterPro" id="IPR050545">
    <property type="entry name" value="Mycobact_MmpL"/>
</dbReference>
<dbReference type="RefSeq" id="WP_044886047.1">
    <property type="nucleotide sequence ID" value="NZ_JYFN01000026.1"/>
</dbReference>
<keyword evidence="3 7" id="KW-0812">Transmembrane</keyword>
<dbReference type="PROSITE" id="PS50156">
    <property type="entry name" value="SSD"/>
    <property type="match status" value="2"/>
</dbReference>
<keyword evidence="4 7" id="KW-1133">Transmembrane helix</keyword>
<feature type="compositionally biased region" description="Gly residues" evidence="6">
    <location>
        <begin position="886"/>
        <end position="900"/>
    </location>
</feature>
<feature type="compositionally biased region" description="Polar residues" evidence="6">
    <location>
        <begin position="871"/>
        <end position="885"/>
    </location>
</feature>
<dbReference type="EMBL" id="JYFN01000026">
    <property type="protein sequence ID" value="KJE22180.1"/>
    <property type="molecule type" value="Genomic_DNA"/>
</dbReference>
<reference evidence="10" key="1">
    <citation type="submission" date="2015-02" db="EMBL/GenBank/DDBJ databases">
        <title>Draft Genome of Frankia sp. CpI1-S.</title>
        <authorList>
            <person name="Oshone R.T."/>
            <person name="Ngom M."/>
            <person name="Ghodhbane-Gtari F."/>
            <person name="Gtari M."/>
            <person name="Morris K."/>
            <person name="Thomas K."/>
            <person name="Sen A."/>
            <person name="Tisa L.S."/>
        </authorList>
    </citation>
    <scope>NUCLEOTIDE SEQUENCE [LARGE SCALE GENOMIC DNA]</scope>
    <source>
        <strain evidence="10">CpI1-S</strain>
    </source>
</reference>
<evidence type="ECO:0000313" key="9">
    <source>
        <dbReference type="EMBL" id="KJE22180.1"/>
    </source>
</evidence>
<dbReference type="OrthoDB" id="9809027at2"/>
<feature type="transmembrane region" description="Helical" evidence="7">
    <location>
        <begin position="488"/>
        <end position="511"/>
    </location>
</feature>
<feature type="transmembrane region" description="Helical" evidence="7">
    <location>
        <begin position="812"/>
        <end position="837"/>
    </location>
</feature>
<organism evidence="9 10">
    <name type="scientific">Frankia torreyi</name>
    <dbReference type="NCBI Taxonomy" id="1856"/>
    <lineage>
        <taxon>Bacteria</taxon>
        <taxon>Bacillati</taxon>
        <taxon>Actinomycetota</taxon>
        <taxon>Actinomycetes</taxon>
        <taxon>Frankiales</taxon>
        <taxon>Frankiaceae</taxon>
        <taxon>Frankia</taxon>
    </lineage>
</organism>
<feature type="compositionally biased region" description="Low complexity" evidence="6">
    <location>
        <begin position="20"/>
        <end position="44"/>
    </location>
</feature>
<dbReference type="Gene3D" id="1.20.1640.10">
    <property type="entry name" value="Multidrug efflux transporter AcrB transmembrane domain"/>
    <property type="match status" value="2"/>
</dbReference>
<feature type="transmembrane region" description="Helical" evidence="7">
    <location>
        <begin position="437"/>
        <end position="458"/>
    </location>
</feature>
<evidence type="ECO:0000259" key="8">
    <source>
        <dbReference type="PROSITE" id="PS50156"/>
    </source>
</evidence>
<evidence type="ECO:0000313" key="10">
    <source>
        <dbReference type="Proteomes" id="UP000032545"/>
    </source>
</evidence>
<reference evidence="9 10" key="2">
    <citation type="journal article" date="2016" name="Genome Announc.">
        <title>Permanent Draft Genome Sequences for Two Variants of Frankia sp. Strain CpI1, the First Frankia Strain Isolated from Root Nodules of Comptonia peregrina.</title>
        <authorList>
            <person name="Oshone R."/>
            <person name="Hurst S.G.IV."/>
            <person name="Abebe-Akele F."/>
            <person name="Simpson S."/>
            <person name="Morris K."/>
            <person name="Thomas W.K."/>
            <person name="Tisa L.S."/>
        </authorList>
    </citation>
    <scope>NUCLEOTIDE SEQUENCE [LARGE SCALE GENOMIC DNA]</scope>
    <source>
        <strain evidence="10">CpI1-S</strain>
    </source>
</reference>
<evidence type="ECO:0000256" key="7">
    <source>
        <dbReference type="SAM" id="Phobius"/>
    </source>
</evidence>
<dbReference type="InterPro" id="IPR004869">
    <property type="entry name" value="MMPL_dom"/>
</dbReference>
<name>A0A0D8BDN5_9ACTN</name>
<proteinExistence type="predicted"/>
<evidence type="ECO:0000256" key="3">
    <source>
        <dbReference type="ARBA" id="ARBA00022692"/>
    </source>
</evidence>
<evidence type="ECO:0000256" key="1">
    <source>
        <dbReference type="ARBA" id="ARBA00004651"/>
    </source>
</evidence>
<feature type="transmembrane region" description="Helical" evidence="7">
    <location>
        <begin position="338"/>
        <end position="358"/>
    </location>
</feature>
<feature type="transmembrane region" description="Helical" evidence="7">
    <location>
        <begin position="311"/>
        <end position="331"/>
    </location>
</feature>
<evidence type="ECO:0000256" key="4">
    <source>
        <dbReference type="ARBA" id="ARBA00022989"/>
    </source>
</evidence>
<feature type="transmembrane region" description="Helical" evidence="7">
    <location>
        <begin position="786"/>
        <end position="806"/>
    </location>
</feature>
<feature type="transmembrane region" description="Helical" evidence="7">
    <location>
        <begin position="739"/>
        <end position="760"/>
    </location>
</feature>
<keyword evidence="2" id="KW-1003">Cell membrane</keyword>
<sequence>MPPSTMPADDPTSPPDPTDRTSSSDADPGAPSSRRPTGPRARGPADPPDGPGGRWRALVARNGRRSGVVAVVTLLVTLVLGYGLNRLEFTTGQDNYLNSDSQVARDNVDYQSLFGGQAMLTLFTIERGADADDLFTPHNIKQFRDLQAELDADPRVQSTITPLTALEFTDNLVRSKNGNVLDSPAAKILLGAQSRDPDPGSAQRRLADSLATLKRMQAIPEAQRTVDNPAWVDFLLHDNTGAIRKSLRPFFPTPSTAQMVTRLEGNASLDAEGEGARIVERATSGLRFDHATAMTTGAAVLLRDINNYLRGGFLTLGAISLALMAGLLVVAFAVRWRLLPLGVVGVGLIWAFGLAGYIGVPLSVVTIAGLPVLLGVGIDFAVQFHSRVEEEAQLDRAGNPVMAALAGLLPALALATVAAVLAFLALEFSQVPMIRDFGTLLALGLPVIVVATVLLLTASLTMRERRRPTPPKDYTHGPLGRTVIRLGALPRITAIPLVVAAVAIFIGGIFADGRLTIQTDPEKWVDQQSQVIKNINTLRASTGSASELGIFVQSGDVFDDATAGFVGRFANAQLAAHPDDLLDASSLVTTISFMMEVPNTTVVMPTGADIRLAYQVAPPDVQRAMVNREHHALNLVFRTGSGSLERQAGVVDDIRDHVRPAAGISATPSGLAVVGTGLLDNFARNRVELTYYALAAVFVLLVLYNRSLVRAVLSVVPVLIAVGLSSIIAMLIGVDLSPLTAVSGPLIIALCTEFTTLLVLRHLEERRRGLGPLEAVEAAAARTGRAFLVSALAAVIGVAVLAFSSLPLLRDFGLLVALNVAVALLSALVVLPPLLVWADERGWVHRRGGGGAVAVAVLEPGLSDKRLISGQAATGQTREARSSGTPRGGGDAAGAGGSGPGAPRAAPAPGVRPAQRASRRG</sequence>
<accession>A0A0D8BDN5</accession>
<dbReference type="SUPFAM" id="SSF82866">
    <property type="entry name" value="Multidrug efflux transporter AcrB transmembrane domain"/>
    <property type="match status" value="2"/>
</dbReference>
<gene>
    <name evidence="9" type="ORF">FF36_03442</name>
</gene>
<feature type="transmembrane region" description="Helical" evidence="7">
    <location>
        <begin position="403"/>
        <end position="425"/>
    </location>
</feature>
<dbReference type="Pfam" id="PF03176">
    <property type="entry name" value="MMPL"/>
    <property type="match status" value="2"/>
</dbReference>
<dbReference type="PANTHER" id="PTHR33406:SF13">
    <property type="entry name" value="MEMBRANE PROTEIN YDFJ"/>
    <property type="match status" value="1"/>
</dbReference>
<feature type="domain" description="SSD" evidence="8">
    <location>
        <begin position="711"/>
        <end position="837"/>
    </location>
</feature>